<proteinExistence type="predicted"/>
<comment type="caution">
    <text evidence="1">The sequence shown here is derived from an EMBL/GenBank/DDBJ whole genome shotgun (WGS) entry which is preliminary data.</text>
</comment>
<evidence type="ECO:0000313" key="2">
    <source>
        <dbReference type="Proteomes" id="UP001341840"/>
    </source>
</evidence>
<evidence type="ECO:0000313" key="1">
    <source>
        <dbReference type="EMBL" id="MED6148625.1"/>
    </source>
</evidence>
<dbReference type="EMBL" id="JASCZI010091042">
    <property type="protein sequence ID" value="MED6148625.1"/>
    <property type="molecule type" value="Genomic_DNA"/>
</dbReference>
<reference evidence="1 2" key="1">
    <citation type="journal article" date="2023" name="Plants (Basel)">
        <title>Bridging the Gap: Combining Genomics and Transcriptomics Approaches to Understand Stylosanthes scabra, an Orphan Legume from the Brazilian Caatinga.</title>
        <authorList>
            <person name="Ferreira-Neto J.R.C."/>
            <person name="da Silva M.D."/>
            <person name="Binneck E."/>
            <person name="de Melo N.F."/>
            <person name="da Silva R.H."/>
            <person name="de Melo A.L.T.M."/>
            <person name="Pandolfi V."/>
            <person name="Bustamante F.O."/>
            <person name="Brasileiro-Vidal A.C."/>
            <person name="Benko-Iseppon A.M."/>
        </authorList>
    </citation>
    <scope>NUCLEOTIDE SEQUENCE [LARGE SCALE GENOMIC DNA]</scope>
    <source>
        <tissue evidence="1">Leaves</tissue>
    </source>
</reference>
<keyword evidence="2" id="KW-1185">Reference proteome</keyword>
<organism evidence="1 2">
    <name type="scientific">Stylosanthes scabra</name>
    <dbReference type="NCBI Taxonomy" id="79078"/>
    <lineage>
        <taxon>Eukaryota</taxon>
        <taxon>Viridiplantae</taxon>
        <taxon>Streptophyta</taxon>
        <taxon>Embryophyta</taxon>
        <taxon>Tracheophyta</taxon>
        <taxon>Spermatophyta</taxon>
        <taxon>Magnoliopsida</taxon>
        <taxon>eudicotyledons</taxon>
        <taxon>Gunneridae</taxon>
        <taxon>Pentapetalae</taxon>
        <taxon>rosids</taxon>
        <taxon>fabids</taxon>
        <taxon>Fabales</taxon>
        <taxon>Fabaceae</taxon>
        <taxon>Papilionoideae</taxon>
        <taxon>50 kb inversion clade</taxon>
        <taxon>dalbergioids sensu lato</taxon>
        <taxon>Dalbergieae</taxon>
        <taxon>Pterocarpus clade</taxon>
        <taxon>Stylosanthes</taxon>
    </lineage>
</organism>
<name>A0ABU6TKH8_9FABA</name>
<sequence length="125" mass="12242">MVGNPRTVERHDGAAHAVVGGATGLDQIEPGEDEIEGGLRWAEQGEVGLGFGLAEGAGSGVVGPGCGLSSVEGAKPDAGLLPWVSDLGGEAALWPLSDAAKAGLGCGLKVQDELGAITAAKAARS</sequence>
<protein>
    <submittedName>
        <fullName evidence="1">Uncharacterized protein</fullName>
    </submittedName>
</protein>
<gene>
    <name evidence="1" type="ORF">PIB30_054796</name>
</gene>
<accession>A0ABU6TKH8</accession>
<dbReference type="Proteomes" id="UP001341840">
    <property type="component" value="Unassembled WGS sequence"/>
</dbReference>